<dbReference type="Gene3D" id="1.25.40.10">
    <property type="entry name" value="Tetratricopeptide repeat domain"/>
    <property type="match status" value="1"/>
</dbReference>
<dbReference type="PROSITE" id="PS51123">
    <property type="entry name" value="OMPA_2"/>
    <property type="match status" value="1"/>
</dbReference>
<evidence type="ECO:0000256" key="6">
    <source>
        <dbReference type="SAM" id="SignalP"/>
    </source>
</evidence>
<protein>
    <submittedName>
        <fullName evidence="8">OmpA family protein</fullName>
    </submittedName>
</protein>
<comment type="caution">
    <text evidence="8">The sequence shown here is derived from an EMBL/GenBank/DDBJ whole genome shotgun (WGS) entry which is preliminary data.</text>
</comment>
<dbReference type="InterPro" id="IPR011042">
    <property type="entry name" value="6-blade_b-propeller_TolB-like"/>
</dbReference>
<keyword evidence="4" id="KW-0802">TPR repeat</keyword>
<gene>
    <name evidence="8" type="ORF">Q4Q40_23765</name>
</gene>
<evidence type="ECO:0000256" key="1">
    <source>
        <dbReference type="ARBA" id="ARBA00004442"/>
    </source>
</evidence>
<dbReference type="EMBL" id="JAUOEL010000014">
    <property type="protein sequence ID" value="MDO5977222.1"/>
    <property type="molecule type" value="Genomic_DNA"/>
</dbReference>
<keyword evidence="6" id="KW-0732">Signal</keyword>
<comment type="subcellular location">
    <subcellularLocation>
        <location evidence="1">Cell outer membrane</location>
    </subcellularLocation>
</comment>
<organism evidence="8 9">
    <name type="scientific">Flavivirga jejuensis</name>
    <dbReference type="NCBI Taxonomy" id="870487"/>
    <lineage>
        <taxon>Bacteria</taxon>
        <taxon>Pseudomonadati</taxon>
        <taxon>Bacteroidota</taxon>
        <taxon>Flavobacteriia</taxon>
        <taxon>Flavobacteriales</taxon>
        <taxon>Flavobacteriaceae</taxon>
        <taxon>Flavivirga</taxon>
    </lineage>
</organism>
<dbReference type="PRINTS" id="PR01021">
    <property type="entry name" value="OMPADOMAIN"/>
</dbReference>
<dbReference type="PROSITE" id="PS50005">
    <property type="entry name" value="TPR"/>
    <property type="match status" value="1"/>
</dbReference>
<evidence type="ECO:0000256" key="2">
    <source>
        <dbReference type="ARBA" id="ARBA00023136"/>
    </source>
</evidence>
<keyword evidence="2 5" id="KW-0472">Membrane</keyword>
<dbReference type="InterPro" id="IPR019734">
    <property type="entry name" value="TPR_rpt"/>
</dbReference>
<evidence type="ECO:0000256" key="4">
    <source>
        <dbReference type="PROSITE-ProRule" id="PRU00339"/>
    </source>
</evidence>
<feature type="signal peptide" evidence="6">
    <location>
        <begin position="1"/>
        <end position="21"/>
    </location>
</feature>
<evidence type="ECO:0000256" key="3">
    <source>
        <dbReference type="ARBA" id="ARBA00023237"/>
    </source>
</evidence>
<keyword evidence="9" id="KW-1185">Reference proteome</keyword>
<dbReference type="Pfam" id="PF07676">
    <property type="entry name" value="PD40"/>
    <property type="match status" value="2"/>
</dbReference>
<reference evidence="8" key="1">
    <citation type="submission" date="2023-07" db="EMBL/GenBank/DDBJ databases">
        <title>Two novel species in the genus Flavivirga.</title>
        <authorList>
            <person name="Kwon K."/>
        </authorList>
    </citation>
    <scope>NUCLEOTIDE SEQUENCE</scope>
    <source>
        <strain evidence="8">KACC 14158</strain>
    </source>
</reference>
<sequence length="631" mass="71850">MKKRILLLPLFTLLLVNVSFAQKGVARKAKKTYNNLSYVKTTEELLEVANEGNRDPELLENLANSFYYNGKMEEASQWYGELIAQKEETINPENYFRYSQALKGIGAYDKADKILEEFIRLQPEDSRSKLFQTDYLETIEKRSDDFEMNNLEINTPLSDFGTSIYKEQLIFASSRGEDEELYNWNEQPFLDIYELNANGTATEIKGDINTKYHESSTAFTKDGKTVYFTRNNYYKGEFKKNSKRIHGLKIYKAELKEEGWTNIEPLPFNSDDYNVAHPALNVDETKLYFASDMEGTIGASDIYVVTINEDGTYGEPKNLGSKINTEGRENFPYISSNGTLYFSSDGHSGLGGLDVFFFKNIETIANSNNKTINIGKPINSSKDDFEYIINEASYKGYLSSNRKGGKGDDDIYSFTRNPYLQYITGTVVDKNTNQVIVDADVLIYNHANELVKTLKSDANGEFSLKLSGSHSDYKSQAIKANYKEGVTAFNIDTDELELQIIINLEPNEVDLFKLLDLNPIYFDFDESVIRSDAELELAKVINYMKAYPNTKVDIRSHTDSRGNKSYNLELSKRRNKSTIDYLVKEGSIDVSRLTGEGYGEKSLINKCTTGVKCSEEEHQANRRSEFILVED</sequence>
<feature type="domain" description="OmpA-like" evidence="7">
    <location>
        <begin position="509"/>
        <end position="631"/>
    </location>
</feature>
<dbReference type="InterPro" id="IPR011990">
    <property type="entry name" value="TPR-like_helical_dom_sf"/>
</dbReference>
<evidence type="ECO:0000313" key="8">
    <source>
        <dbReference type="EMBL" id="MDO5977222.1"/>
    </source>
</evidence>
<dbReference type="SUPFAM" id="SSF48452">
    <property type="entry name" value="TPR-like"/>
    <property type="match status" value="1"/>
</dbReference>
<dbReference type="SUPFAM" id="SSF103088">
    <property type="entry name" value="OmpA-like"/>
    <property type="match status" value="1"/>
</dbReference>
<dbReference type="InterPro" id="IPR036737">
    <property type="entry name" value="OmpA-like_sf"/>
</dbReference>
<dbReference type="PANTHER" id="PTHR30329">
    <property type="entry name" value="STATOR ELEMENT OF FLAGELLAR MOTOR COMPLEX"/>
    <property type="match status" value="1"/>
</dbReference>
<feature type="repeat" description="TPR" evidence="4">
    <location>
        <begin position="92"/>
        <end position="125"/>
    </location>
</feature>
<dbReference type="Pfam" id="PF00691">
    <property type="entry name" value="OmpA"/>
    <property type="match status" value="1"/>
</dbReference>
<evidence type="ECO:0000256" key="5">
    <source>
        <dbReference type="PROSITE-ProRule" id="PRU00473"/>
    </source>
</evidence>
<dbReference type="InterPro" id="IPR006664">
    <property type="entry name" value="OMP_bac"/>
</dbReference>
<dbReference type="Proteomes" id="UP001176806">
    <property type="component" value="Unassembled WGS sequence"/>
</dbReference>
<dbReference type="CDD" id="cd07185">
    <property type="entry name" value="OmpA_C-like"/>
    <property type="match status" value="1"/>
</dbReference>
<feature type="chain" id="PRO_5045487564" evidence="6">
    <location>
        <begin position="22"/>
        <end position="631"/>
    </location>
</feature>
<evidence type="ECO:0000313" key="9">
    <source>
        <dbReference type="Proteomes" id="UP001176806"/>
    </source>
</evidence>
<name>A0ABT8WVL0_9FLAO</name>
<proteinExistence type="predicted"/>
<dbReference type="PANTHER" id="PTHR30329:SF21">
    <property type="entry name" value="LIPOPROTEIN YIAD-RELATED"/>
    <property type="match status" value="1"/>
</dbReference>
<dbReference type="RefSeq" id="WP_303304551.1">
    <property type="nucleotide sequence ID" value="NZ_BAABDA010000023.1"/>
</dbReference>
<evidence type="ECO:0000259" key="7">
    <source>
        <dbReference type="PROSITE" id="PS51123"/>
    </source>
</evidence>
<dbReference type="SUPFAM" id="SSF49478">
    <property type="entry name" value="Cna protein B-type domain"/>
    <property type="match status" value="1"/>
</dbReference>
<dbReference type="SUPFAM" id="SSF82171">
    <property type="entry name" value="DPP6 N-terminal domain-like"/>
    <property type="match status" value="1"/>
</dbReference>
<dbReference type="Gene3D" id="2.60.40.1120">
    <property type="entry name" value="Carboxypeptidase-like, regulatory domain"/>
    <property type="match status" value="1"/>
</dbReference>
<dbReference type="InterPro" id="IPR006665">
    <property type="entry name" value="OmpA-like"/>
</dbReference>
<accession>A0ABT8WVL0</accession>
<dbReference type="InterPro" id="IPR050330">
    <property type="entry name" value="Bact_OuterMem_StrucFunc"/>
</dbReference>
<dbReference type="Gene3D" id="3.30.1330.60">
    <property type="entry name" value="OmpA-like domain"/>
    <property type="match status" value="1"/>
</dbReference>
<dbReference type="InterPro" id="IPR011659">
    <property type="entry name" value="WD40"/>
</dbReference>
<keyword evidence="3" id="KW-0998">Cell outer membrane</keyword>
<dbReference type="Gene3D" id="2.120.10.30">
    <property type="entry name" value="TolB, C-terminal domain"/>
    <property type="match status" value="1"/>
</dbReference>